<name>A0A5B7T0M3_9LACO</name>
<dbReference type="STRING" id="1423818.FC88_GL002444"/>
<dbReference type="KEGG" id="lft:FG051_01125"/>
<reference evidence="2 3" key="1">
    <citation type="submission" date="2019-05" db="EMBL/GenBank/DDBJ databases">
        <title>Genome Sequence of Lactobacillus futsaii Y97, a Potential Probiotic Strain Isolated from the Futsai of Taiwan.</title>
        <authorList>
            <person name="Du X."/>
        </authorList>
    </citation>
    <scope>NUCLEOTIDE SEQUENCE [LARGE SCALE GENOMIC DNA]</scope>
    <source>
        <strain evidence="2 3">Y97</strain>
    </source>
</reference>
<proteinExistence type="predicted"/>
<dbReference type="AlphaFoldDB" id="A0A5B7T0M3"/>
<sequence>MKLSKNLMKLLASDIEPKISIIMPIYQQTQQVEVNLITYKNLLKEVKKELNQYPRREWIKAVEQLESLILDRKLWNETKTALLIFANNEAIEICEVEHQVAAKSHVGSTFLIQDLLLPEEQIHRADFLIDLSRDRIRIYDVSSLKRVKLEGLHTHFSNYYDDFDVKSKINFRSVGKATFYHGHNAKSEQQEKEQSIYYRYLDRKLKNLHLKYGYEFLITGLPKALDNFLKLYAHRKYVSGVIHDSMANLSHSELKERISKYYAFERIAKIESIKQKISSAHKGNQLLNDLNIIEFALNNRDVQSLISFNDGKSYSIAHNKLLIKSLLNKINCRVIYTPNFNRYSSMNAILY</sequence>
<dbReference type="Pfam" id="PF18851">
    <property type="entry name" value="baeRF_family8"/>
    <property type="match status" value="1"/>
</dbReference>
<gene>
    <name evidence="2" type="ORF">FG051_01125</name>
</gene>
<dbReference type="EMBL" id="CP040736">
    <property type="protein sequence ID" value="QCX23785.1"/>
    <property type="molecule type" value="Genomic_DNA"/>
</dbReference>
<dbReference type="InterPro" id="IPR040830">
    <property type="entry name" value="Bact_RF_family8"/>
</dbReference>
<evidence type="ECO:0000313" key="3">
    <source>
        <dbReference type="Proteomes" id="UP000310673"/>
    </source>
</evidence>
<evidence type="ECO:0000313" key="2">
    <source>
        <dbReference type="EMBL" id="QCX23785.1"/>
    </source>
</evidence>
<evidence type="ECO:0000259" key="1">
    <source>
        <dbReference type="Pfam" id="PF18851"/>
    </source>
</evidence>
<dbReference type="Proteomes" id="UP000310673">
    <property type="component" value="Chromosome"/>
</dbReference>
<protein>
    <recommendedName>
        <fullName evidence="1">Bacterial archaeo-eukaryotic release factor family 8 domain-containing protein</fullName>
    </recommendedName>
</protein>
<accession>A0A5B7T0M3</accession>
<organism evidence="2 3">
    <name type="scientific">Companilactobacillus futsaii</name>
    <dbReference type="NCBI Taxonomy" id="938155"/>
    <lineage>
        <taxon>Bacteria</taxon>
        <taxon>Bacillati</taxon>
        <taxon>Bacillota</taxon>
        <taxon>Bacilli</taxon>
        <taxon>Lactobacillales</taxon>
        <taxon>Lactobacillaceae</taxon>
        <taxon>Companilactobacillus</taxon>
    </lineage>
</organism>
<feature type="domain" description="Bacterial archaeo-eukaryotic release factor family 8" evidence="1">
    <location>
        <begin position="126"/>
        <end position="258"/>
    </location>
</feature>
<dbReference type="RefSeq" id="WP_057813621.1">
    <property type="nucleotide sequence ID" value="NZ_CP040736.1"/>
</dbReference>